<evidence type="ECO:0000313" key="3">
    <source>
        <dbReference type="Proteomes" id="UP001408789"/>
    </source>
</evidence>
<organism evidence="2 3">
    <name type="scientific">Deinandra increscens subsp. villosa</name>
    <dbReference type="NCBI Taxonomy" id="3103831"/>
    <lineage>
        <taxon>Eukaryota</taxon>
        <taxon>Viridiplantae</taxon>
        <taxon>Streptophyta</taxon>
        <taxon>Embryophyta</taxon>
        <taxon>Tracheophyta</taxon>
        <taxon>Spermatophyta</taxon>
        <taxon>Magnoliopsida</taxon>
        <taxon>eudicotyledons</taxon>
        <taxon>Gunneridae</taxon>
        <taxon>Pentapetalae</taxon>
        <taxon>asterids</taxon>
        <taxon>campanulids</taxon>
        <taxon>Asterales</taxon>
        <taxon>Asteraceae</taxon>
        <taxon>Asteroideae</taxon>
        <taxon>Heliantheae alliance</taxon>
        <taxon>Madieae</taxon>
        <taxon>Madiinae</taxon>
        <taxon>Deinandra</taxon>
    </lineage>
</organism>
<protein>
    <recommendedName>
        <fullName evidence="1">Reverse transcriptase domain-containing protein</fullName>
    </recommendedName>
</protein>
<feature type="domain" description="Reverse transcriptase" evidence="1">
    <location>
        <begin position="3"/>
        <end position="281"/>
    </location>
</feature>
<dbReference type="InterPro" id="IPR026960">
    <property type="entry name" value="RVT-Znf"/>
</dbReference>
<dbReference type="PANTHER" id="PTHR33116">
    <property type="entry name" value="REVERSE TRANSCRIPTASE ZINC-BINDING DOMAIN-CONTAINING PROTEIN-RELATED-RELATED"/>
    <property type="match status" value="1"/>
</dbReference>
<dbReference type="Pfam" id="PF13966">
    <property type="entry name" value="zf-RVT"/>
    <property type="match status" value="1"/>
</dbReference>
<dbReference type="SUPFAM" id="SSF56672">
    <property type="entry name" value="DNA/RNA polymerases"/>
    <property type="match status" value="1"/>
</dbReference>
<evidence type="ECO:0000259" key="1">
    <source>
        <dbReference type="PROSITE" id="PS50878"/>
    </source>
</evidence>
<keyword evidence="3" id="KW-1185">Reference proteome</keyword>
<dbReference type="InterPro" id="IPR043502">
    <property type="entry name" value="DNA/RNA_pol_sf"/>
</dbReference>
<evidence type="ECO:0000313" key="2">
    <source>
        <dbReference type="EMBL" id="KAK9067117.1"/>
    </source>
</evidence>
<name>A0AAP0D6E6_9ASTR</name>
<dbReference type="InterPro" id="IPR000477">
    <property type="entry name" value="RT_dom"/>
</dbReference>
<dbReference type="Proteomes" id="UP001408789">
    <property type="component" value="Unassembled WGS sequence"/>
</dbReference>
<reference evidence="2 3" key="1">
    <citation type="submission" date="2024-04" db="EMBL/GenBank/DDBJ databases">
        <title>The reference genome of an endangered Asteraceae, Deinandra increscens subsp. villosa, native to the Central Coast of California.</title>
        <authorList>
            <person name="Guilliams M."/>
            <person name="Hasenstab-Lehman K."/>
            <person name="Meyer R."/>
            <person name="Mcevoy S."/>
        </authorList>
    </citation>
    <scope>NUCLEOTIDE SEQUENCE [LARGE SCALE GENOMIC DNA]</scope>
    <source>
        <tissue evidence="2">Leaf</tissue>
    </source>
</reference>
<proteinExistence type="predicted"/>
<dbReference type="EMBL" id="JBCNJP010000015">
    <property type="protein sequence ID" value="KAK9067117.1"/>
    <property type="molecule type" value="Genomic_DNA"/>
</dbReference>
<dbReference type="AlphaFoldDB" id="A0AAP0D6E6"/>
<dbReference type="PROSITE" id="PS50878">
    <property type="entry name" value="RT_POL"/>
    <property type="match status" value="1"/>
</dbReference>
<dbReference type="Pfam" id="PF00078">
    <property type="entry name" value="RVT_1"/>
    <property type="match status" value="1"/>
</dbReference>
<gene>
    <name evidence="2" type="ORF">SSX86_014442</name>
</gene>
<dbReference type="PANTHER" id="PTHR33116:SF78">
    <property type="entry name" value="OS12G0587133 PROTEIN"/>
    <property type="match status" value="1"/>
</dbReference>
<accession>A0AAP0D6E6</accession>
<comment type="caution">
    <text evidence="2">The sequence shown here is derived from an EMBL/GenBank/DDBJ whole genome shotgun (WGS) entry which is preliminary data.</text>
</comment>
<dbReference type="CDD" id="cd01650">
    <property type="entry name" value="RT_nLTR_like"/>
    <property type="match status" value="1"/>
</dbReference>
<sequence>MNYFFDSGVISCGCGSAFLALIAKKNDPRCPSDFRPICLIGVIQKVISKCLANRLKKVIHSVISDTQSAFISGRNIIDGPLMMNEILGWLKRSKGSAFLFKVDIEKAFDSLNWDFLQSILVQMGFPFRWCSWIDGILKASRVSVLINGSPTLEFQCSRGLRQGDPLSPFLFVIAMEALSCILRKAESAGLFSGVSLPNNGPSISHLLFADDVLFIGNWSASSLLNINRILRCFFLSSGLKINLSKSCIYNIGRNEAEVNYVANSLGCSLGTFPFNYLGIPIGGNMNTAKNWKPVFDKFKSRLSRWKSNSLSIGGRLTLLKSVLSSLPLYFFSLFRAPLNVLEGLERIRRQFFWGSNADKKKIHWVNWDTILSPKEAGGLGVGSLKAANLALLSKWAWRYNTEHTSLWRRVITAIHANASTVWGDIPVKLSIPGCWKAISKIEGPLSTAGINLGSWEGDFHSSMVKKMLHNSEAVGAGTNWKWNAWLPIKVNIHMWRSSLDRIPTFSNLVRRGIPVPNSACPLCLVSEDTIDHFFTSCPSVCKIWDLIAGWMNSPPFLTFSFKDIINHHMFIDGSSKKKKLYQAIVSVACWSIWRARNDKVHKRKHFHIETIFGETKVLSFLWITNRAKDLGVGWVDWCNFNFHM</sequence>